<accession>A0ACB6Q6X8</accession>
<keyword evidence="2" id="KW-1185">Reference proteome</keyword>
<evidence type="ECO:0000313" key="1">
    <source>
        <dbReference type="EMBL" id="KAF2462603.1"/>
    </source>
</evidence>
<proteinExistence type="predicted"/>
<dbReference type="Proteomes" id="UP000799755">
    <property type="component" value="Unassembled WGS sequence"/>
</dbReference>
<sequence>MPKKRPHHKSRFGCDQCRKRRVKCDEKALRCTNCSNRGDECNFSRQPLEKFDAMNENDSPESWGPTSAVTPTSTDVSVNPAFSPYAVPGPTPSLQEPIAITNVALMHYWCTWTCHSFTRKGSEIFREHVGKEALRHDYLMEAIFAMTLLHLASAMEDPRAMRPLVSAALQHQNQSVLGLRTTLSHISQSNCDAVFICSVLIMVCAIVSPLLPTVDSEQVKPTSETVLLLVEFMNGVSSIVGLTRHWIEQGPLHRFFGVVEPKSSFIGEWAPAADLRQLMNTEISRGSNTHQTLENAIQGLEKVSNRETCALFWMIKVDSDFLNALRRGEPIAMMIFMHWGVLLYTTDDMWWKKYSGSRLVQELSATLIGYGEDWERMSRWCRRQVGLNEKSLGLF</sequence>
<evidence type="ECO:0000313" key="2">
    <source>
        <dbReference type="Proteomes" id="UP000799755"/>
    </source>
</evidence>
<organism evidence="1 2">
    <name type="scientific">Lindgomyces ingoldianus</name>
    <dbReference type="NCBI Taxonomy" id="673940"/>
    <lineage>
        <taxon>Eukaryota</taxon>
        <taxon>Fungi</taxon>
        <taxon>Dikarya</taxon>
        <taxon>Ascomycota</taxon>
        <taxon>Pezizomycotina</taxon>
        <taxon>Dothideomycetes</taxon>
        <taxon>Pleosporomycetidae</taxon>
        <taxon>Pleosporales</taxon>
        <taxon>Lindgomycetaceae</taxon>
        <taxon>Lindgomyces</taxon>
    </lineage>
</organism>
<dbReference type="EMBL" id="MU003573">
    <property type="protein sequence ID" value="KAF2462603.1"/>
    <property type="molecule type" value="Genomic_DNA"/>
</dbReference>
<gene>
    <name evidence="1" type="ORF">BDR25DRAFT_248565</name>
</gene>
<comment type="caution">
    <text evidence="1">The sequence shown here is derived from an EMBL/GenBank/DDBJ whole genome shotgun (WGS) entry which is preliminary data.</text>
</comment>
<reference evidence="1" key="1">
    <citation type="journal article" date="2020" name="Stud. Mycol.">
        <title>101 Dothideomycetes genomes: a test case for predicting lifestyles and emergence of pathogens.</title>
        <authorList>
            <person name="Haridas S."/>
            <person name="Albert R."/>
            <person name="Binder M."/>
            <person name="Bloem J."/>
            <person name="Labutti K."/>
            <person name="Salamov A."/>
            <person name="Andreopoulos B."/>
            <person name="Baker S."/>
            <person name="Barry K."/>
            <person name="Bills G."/>
            <person name="Bluhm B."/>
            <person name="Cannon C."/>
            <person name="Castanera R."/>
            <person name="Culley D."/>
            <person name="Daum C."/>
            <person name="Ezra D."/>
            <person name="Gonzalez J."/>
            <person name="Henrissat B."/>
            <person name="Kuo A."/>
            <person name="Liang C."/>
            <person name="Lipzen A."/>
            <person name="Lutzoni F."/>
            <person name="Magnuson J."/>
            <person name="Mondo S."/>
            <person name="Nolan M."/>
            <person name="Ohm R."/>
            <person name="Pangilinan J."/>
            <person name="Park H.-J."/>
            <person name="Ramirez L."/>
            <person name="Alfaro M."/>
            <person name="Sun H."/>
            <person name="Tritt A."/>
            <person name="Yoshinaga Y."/>
            <person name="Zwiers L.-H."/>
            <person name="Turgeon B."/>
            <person name="Goodwin S."/>
            <person name="Spatafora J."/>
            <person name="Crous P."/>
            <person name="Grigoriev I."/>
        </authorList>
    </citation>
    <scope>NUCLEOTIDE SEQUENCE</scope>
    <source>
        <strain evidence="1">ATCC 200398</strain>
    </source>
</reference>
<name>A0ACB6Q6X8_9PLEO</name>
<protein>
    <submittedName>
        <fullName evidence="1">Uncharacterized protein</fullName>
    </submittedName>
</protein>